<sequence length="49" mass="5585">MGKSDLTKARFMKLGLESCRGSDEKQCEEKQFEDYPMMLIEAILTVAVN</sequence>
<dbReference type="Gramene" id="MELO3C025109.2.1">
    <property type="protein sequence ID" value="MELO3C025109.2.1"/>
    <property type="gene ID" value="MELO3C025109.2"/>
</dbReference>
<reference evidence="1" key="1">
    <citation type="submission" date="2023-03" db="UniProtKB">
        <authorList>
            <consortium name="EnsemblPlants"/>
        </authorList>
    </citation>
    <scope>IDENTIFICATION</scope>
</reference>
<proteinExistence type="predicted"/>
<dbReference type="AlphaFoldDB" id="A0A9I9DWV8"/>
<protein>
    <submittedName>
        <fullName evidence="1">Uncharacterized protein</fullName>
    </submittedName>
</protein>
<dbReference type="EnsemblPlants" id="MELO3C025109.2.1">
    <property type="protein sequence ID" value="MELO3C025109.2.1"/>
    <property type="gene ID" value="MELO3C025109.2"/>
</dbReference>
<evidence type="ECO:0000313" key="1">
    <source>
        <dbReference type="EnsemblPlants" id="MELO3C025109.2.1"/>
    </source>
</evidence>
<name>A0A9I9DWV8_CUCME</name>
<accession>A0A9I9DWV8</accession>
<organism evidence="1">
    <name type="scientific">Cucumis melo</name>
    <name type="common">Muskmelon</name>
    <dbReference type="NCBI Taxonomy" id="3656"/>
    <lineage>
        <taxon>Eukaryota</taxon>
        <taxon>Viridiplantae</taxon>
        <taxon>Streptophyta</taxon>
        <taxon>Embryophyta</taxon>
        <taxon>Tracheophyta</taxon>
        <taxon>Spermatophyta</taxon>
        <taxon>Magnoliopsida</taxon>
        <taxon>eudicotyledons</taxon>
        <taxon>Gunneridae</taxon>
        <taxon>Pentapetalae</taxon>
        <taxon>rosids</taxon>
        <taxon>fabids</taxon>
        <taxon>Cucurbitales</taxon>
        <taxon>Cucurbitaceae</taxon>
        <taxon>Benincaseae</taxon>
        <taxon>Cucumis</taxon>
    </lineage>
</organism>